<dbReference type="InterPro" id="IPR008928">
    <property type="entry name" value="6-hairpin_glycosidase_sf"/>
</dbReference>
<proteinExistence type="inferred from homology"/>
<comment type="catalytic activity">
    <reaction evidence="1">
        <text>Endohydrolysis of (1-&gt;4)-beta-D-glucosidic linkages in cellulose, lichenin and cereal beta-D-glucans.</text>
        <dbReference type="EC" id="3.2.1.4"/>
    </reaction>
</comment>
<keyword evidence="6" id="KW-0326">Glycosidase</keyword>
<dbReference type="Pfam" id="PF01270">
    <property type="entry name" value="Glyco_hydro_8"/>
    <property type="match status" value="1"/>
</dbReference>
<evidence type="ECO:0000256" key="5">
    <source>
        <dbReference type="ARBA" id="ARBA00023001"/>
    </source>
</evidence>
<evidence type="ECO:0000256" key="6">
    <source>
        <dbReference type="ARBA" id="ARBA00023295"/>
    </source>
</evidence>
<evidence type="ECO:0000256" key="2">
    <source>
        <dbReference type="ARBA" id="ARBA00009209"/>
    </source>
</evidence>
<dbReference type="GO" id="GO:0030245">
    <property type="term" value="P:cellulose catabolic process"/>
    <property type="evidence" value="ECO:0007669"/>
    <property type="project" value="UniProtKB-KW"/>
</dbReference>
<dbReference type="InterPro" id="IPR012341">
    <property type="entry name" value="6hp_glycosidase-like_sf"/>
</dbReference>
<keyword evidence="4" id="KW-0378">Hydrolase</keyword>
<organism evidence="9 10">
    <name type="scientific">Mesorhizobium erdmanii</name>
    <dbReference type="NCBI Taxonomy" id="1777866"/>
    <lineage>
        <taxon>Bacteria</taxon>
        <taxon>Pseudomonadati</taxon>
        <taxon>Pseudomonadota</taxon>
        <taxon>Alphaproteobacteria</taxon>
        <taxon>Hyphomicrobiales</taxon>
        <taxon>Phyllobacteriaceae</taxon>
        <taxon>Mesorhizobium</taxon>
    </lineage>
</organism>
<sequence length="352" mass="38055">MRLRGRLILVLAAGMLAVPWLSQQASSAEAVTTAEWALYKDKFLDPAGRIIDTANEGISHSEGQGYGLLLSYLAGNQGDFDRIWAFTRTEMMVRDDGLAAWKWDPATVPHISDTNNASDGDLLITYGLALAGTAWHRPDLTASAKSIAAALADGGLETVGDLVLLKPGKSGFAAADRKDGPVVNLSYWVFEALPVLAQLMPDGPWTQLADSGRRLLVASMKTGQASLPPDWISLKTVPAPADGFPKEFSYNAIRIPLYLIRAGDSDRTLLEPFATRMPDAAGQVRVVDIATGKTRHLLADAGYRIIPALVSCVLSGAPIDKDMQSFQPTDYYPSTLHLLALSYARRHHPECL</sequence>
<evidence type="ECO:0000313" key="9">
    <source>
        <dbReference type="EMBL" id="QKC76115.1"/>
    </source>
</evidence>
<comment type="similarity">
    <text evidence="2">Belongs to the glycosyl hydrolase 8 (cellulase D) family.</text>
</comment>
<reference evidence="9 10" key="1">
    <citation type="submission" date="2018-10" db="EMBL/GenBank/DDBJ databases">
        <authorList>
            <person name="Perry B.J."/>
            <person name="Sullivan J.T."/>
            <person name="Murphy R.J.T."/>
            <person name="Ramsay J.P."/>
            <person name="Ronson C.W."/>
        </authorList>
    </citation>
    <scope>NUCLEOTIDE SEQUENCE [LARGE SCALE GENOMIC DNA]</scope>
    <source>
        <strain evidence="9 10">NZP2014</strain>
    </source>
</reference>
<dbReference type="KEGG" id="merd:EB233_11655"/>
<dbReference type="EC" id="3.2.1.4" evidence="3"/>
<accession>A0A6M7UFX9</accession>
<evidence type="ECO:0000256" key="1">
    <source>
        <dbReference type="ARBA" id="ARBA00000966"/>
    </source>
</evidence>
<keyword evidence="7" id="KW-0119">Carbohydrate metabolism</keyword>
<protein>
    <recommendedName>
        <fullName evidence="3">cellulase</fullName>
        <ecNumber evidence="3">3.2.1.4</ecNumber>
    </recommendedName>
</protein>
<dbReference type="Proteomes" id="UP000503339">
    <property type="component" value="Chromosome"/>
</dbReference>
<dbReference type="InterPro" id="IPR002037">
    <property type="entry name" value="Glyco_hydro_8"/>
</dbReference>
<keyword evidence="10" id="KW-1185">Reference proteome</keyword>
<feature type="signal peptide" evidence="8">
    <location>
        <begin position="1"/>
        <end position="27"/>
    </location>
</feature>
<keyword evidence="8" id="KW-0732">Signal</keyword>
<evidence type="ECO:0000313" key="10">
    <source>
        <dbReference type="Proteomes" id="UP000503339"/>
    </source>
</evidence>
<keyword evidence="5" id="KW-0136">Cellulose degradation</keyword>
<dbReference type="AlphaFoldDB" id="A0A6M7UFX9"/>
<evidence type="ECO:0000256" key="7">
    <source>
        <dbReference type="ARBA" id="ARBA00023326"/>
    </source>
</evidence>
<feature type="chain" id="PRO_5026959752" description="cellulase" evidence="8">
    <location>
        <begin position="28"/>
        <end position="352"/>
    </location>
</feature>
<name>A0A6M7UFX9_9HYPH</name>
<evidence type="ECO:0000256" key="4">
    <source>
        <dbReference type="ARBA" id="ARBA00022801"/>
    </source>
</evidence>
<evidence type="ECO:0000256" key="8">
    <source>
        <dbReference type="SAM" id="SignalP"/>
    </source>
</evidence>
<evidence type="ECO:0000256" key="3">
    <source>
        <dbReference type="ARBA" id="ARBA00012601"/>
    </source>
</evidence>
<dbReference type="GO" id="GO:0008810">
    <property type="term" value="F:cellulase activity"/>
    <property type="evidence" value="ECO:0007669"/>
    <property type="project" value="UniProtKB-EC"/>
</dbReference>
<keyword evidence="7" id="KW-0624">Polysaccharide degradation</keyword>
<dbReference type="EMBL" id="CP033361">
    <property type="protein sequence ID" value="QKC76115.1"/>
    <property type="molecule type" value="Genomic_DNA"/>
</dbReference>
<dbReference type="PRINTS" id="PR00735">
    <property type="entry name" value="GLHYDRLASE8"/>
</dbReference>
<dbReference type="SUPFAM" id="SSF48208">
    <property type="entry name" value="Six-hairpin glycosidases"/>
    <property type="match status" value="1"/>
</dbReference>
<dbReference type="Gene3D" id="1.50.10.10">
    <property type="match status" value="1"/>
</dbReference>
<gene>
    <name evidence="9" type="ORF">EB233_11655</name>
</gene>